<reference evidence="1 2" key="1">
    <citation type="journal article" date="2015" name="Genome Biol. Evol.">
        <title>Comparative Genomics of a Bacterivorous Green Alga Reveals Evolutionary Causalities and Consequences of Phago-Mixotrophic Mode of Nutrition.</title>
        <authorList>
            <person name="Burns J.A."/>
            <person name="Paasch A."/>
            <person name="Narechania A."/>
            <person name="Kim E."/>
        </authorList>
    </citation>
    <scope>NUCLEOTIDE SEQUENCE [LARGE SCALE GENOMIC DNA]</scope>
    <source>
        <strain evidence="1 2">PLY_AMNH</strain>
    </source>
</reference>
<keyword evidence="2" id="KW-1185">Reference proteome</keyword>
<dbReference type="InterPro" id="IPR029063">
    <property type="entry name" value="SAM-dependent_MTases_sf"/>
</dbReference>
<name>A0AAE0KPF4_9CHLO</name>
<accession>A0AAE0KPF4</accession>
<dbReference type="EMBL" id="LGRX02022422">
    <property type="protein sequence ID" value="KAK3255634.1"/>
    <property type="molecule type" value="Genomic_DNA"/>
</dbReference>
<dbReference type="AlphaFoldDB" id="A0AAE0KPF4"/>
<dbReference type="Proteomes" id="UP001190700">
    <property type="component" value="Unassembled WGS sequence"/>
</dbReference>
<proteinExistence type="predicted"/>
<sequence length="275" mass="29581">QEWSTGLSSLLERLPSLAGVRCHVEAICWSETAEALPAKAAKLGLAFDTWTLTYEHMFPSVDLTVTPFLVHKTVPAVAIQLASVIQGRFVLEPEAAAARLVVLEMKGGTILGRACPFPSEHTSAGGAGSDASRQPSVRRVDSWIAAWTARRTFYFSASLDPYIAAAAVSIALVEHRRHLQQLREVRRKELPDGSTDLETGAESPGFTLLDPCCGSGTVLGAAVHHGAAEVRVAECVWHDLLTIGVASPSDLTARHAILHGDLTAICRRDRCRMAI</sequence>
<comment type="caution">
    <text evidence="1">The sequence shown here is derived from an EMBL/GenBank/DDBJ whole genome shotgun (WGS) entry which is preliminary data.</text>
</comment>
<dbReference type="Gene3D" id="3.40.50.150">
    <property type="entry name" value="Vaccinia Virus protein VP39"/>
    <property type="match status" value="1"/>
</dbReference>
<organism evidence="1 2">
    <name type="scientific">Cymbomonas tetramitiformis</name>
    <dbReference type="NCBI Taxonomy" id="36881"/>
    <lineage>
        <taxon>Eukaryota</taxon>
        <taxon>Viridiplantae</taxon>
        <taxon>Chlorophyta</taxon>
        <taxon>Pyramimonadophyceae</taxon>
        <taxon>Pyramimonadales</taxon>
        <taxon>Pyramimonadaceae</taxon>
        <taxon>Cymbomonas</taxon>
    </lineage>
</organism>
<dbReference type="SUPFAM" id="SSF53335">
    <property type="entry name" value="S-adenosyl-L-methionine-dependent methyltransferases"/>
    <property type="match status" value="1"/>
</dbReference>
<evidence type="ECO:0000313" key="1">
    <source>
        <dbReference type="EMBL" id="KAK3255634.1"/>
    </source>
</evidence>
<gene>
    <name evidence="1" type="ORF">CYMTET_35193</name>
</gene>
<feature type="non-terminal residue" evidence="1">
    <location>
        <position position="1"/>
    </location>
</feature>
<evidence type="ECO:0000313" key="2">
    <source>
        <dbReference type="Proteomes" id="UP001190700"/>
    </source>
</evidence>
<protein>
    <submittedName>
        <fullName evidence="1">Uncharacterized protein</fullName>
    </submittedName>
</protein>